<protein>
    <submittedName>
        <fullName evidence="2">KCTD1_15</fullName>
    </submittedName>
</protein>
<dbReference type="PANTHER" id="PTHR21446:SF12">
    <property type="entry name" value="POTASSIUM CHANNEL TETRAMERIZATION DOMAIN CONTAINING 1"/>
    <property type="match status" value="1"/>
</dbReference>
<dbReference type="PANTHER" id="PTHR21446">
    <property type="entry name" value="DUF3504 DOMAIN-CONTAINING PROTEIN"/>
    <property type="match status" value="1"/>
</dbReference>
<keyword evidence="3" id="KW-1185">Reference proteome</keyword>
<feature type="region of interest" description="Disordered" evidence="1">
    <location>
        <begin position="1"/>
        <end position="21"/>
    </location>
</feature>
<dbReference type="AlphaFoldDB" id="A0A6J8DSG9"/>
<evidence type="ECO:0000313" key="3">
    <source>
        <dbReference type="Proteomes" id="UP000507470"/>
    </source>
</evidence>
<dbReference type="GO" id="GO:0003677">
    <property type="term" value="F:DNA binding"/>
    <property type="evidence" value="ECO:0007669"/>
    <property type="project" value="InterPro"/>
</dbReference>
<accession>A0A6J8DSG9</accession>
<dbReference type="InterPro" id="IPR011010">
    <property type="entry name" value="DNA_brk_join_enz"/>
</dbReference>
<gene>
    <name evidence="2" type="ORF">MCOR_43767</name>
</gene>
<proteinExistence type="predicted"/>
<evidence type="ECO:0000313" key="2">
    <source>
        <dbReference type="EMBL" id="CAC5410592.1"/>
    </source>
</evidence>
<sequence length="184" mass="20705">MLNFGRQEQEEPNSLKKSSFGKFTDDKGHTYYKMTYTEANKTHHEVDSHEKSEDINCPVASLDFYLSKLSPKCNALFQQLLLYPKPNCWYTNQATGKNKLSQLMQRISNEAGLSYRYTNHCIKGTGLNRAGVDDLTIISVTDHRNIKSLESYVARPSDAQRRALSSTLQGAATARNGNCNESVS</sequence>
<dbReference type="Proteomes" id="UP000507470">
    <property type="component" value="Unassembled WGS sequence"/>
</dbReference>
<dbReference type="OrthoDB" id="10067014at2759"/>
<organism evidence="2 3">
    <name type="scientific">Mytilus coruscus</name>
    <name type="common">Sea mussel</name>
    <dbReference type="NCBI Taxonomy" id="42192"/>
    <lineage>
        <taxon>Eukaryota</taxon>
        <taxon>Metazoa</taxon>
        <taxon>Spiralia</taxon>
        <taxon>Lophotrochozoa</taxon>
        <taxon>Mollusca</taxon>
        <taxon>Bivalvia</taxon>
        <taxon>Autobranchia</taxon>
        <taxon>Pteriomorphia</taxon>
        <taxon>Mytilida</taxon>
        <taxon>Mytiloidea</taxon>
        <taxon>Mytilidae</taxon>
        <taxon>Mytilinae</taxon>
        <taxon>Mytilus</taxon>
    </lineage>
</organism>
<dbReference type="InterPro" id="IPR052787">
    <property type="entry name" value="MAVS"/>
</dbReference>
<dbReference type="EMBL" id="CACVKT020007774">
    <property type="protein sequence ID" value="CAC5410592.1"/>
    <property type="molecule type" value="Genomic_DNA"/>
</dbReference>
<reference evidence="2 3" key="1">
    <citation type="submission" date="2020-06" db="EMBL/GenBank/DDBJ databases">
        <authorList>
            <person name="Li R."/>
            <person name="Bekaert M."/>
        </authorList>
    </citation>
    <scope>NUCLEOTIDE SEQUENCE [LARGE SCALE GENOMIC DNA]</scope>
    <source>
        <strain evidence="3">wild</strain>
    </source>
</reference>
<dbReference type="SUPFAM" id="SSF56349">
    <property type="entry name" value="DNA breaking-rejoining enzymes"/>
    <property type="match status" value="1"/>
</dbReference>
<evidence type="ECO:0000256" key="1">
    <source>
        <dbReference type="SAM" id="MobiDB-lite"/>
    </source>
</evidence>
<name>A0A6J8DSG9_MYTCO</name>